<evidence type="ECO:0000256" key="2">
    <source>
        <dbReference type="ARBA" id="ARBA00023125"/>
    </source>
</evidence>
<dbReference type="GO" id="GO:0003700">
    <property type="term" value="F:DNA-binding transcription factor activity"/>
    <property type="evidence" value="ECO:0007669"/>
    <property type="project" value="TreeGrafter"/>
</dbReference>
<dbReference type="EMBL" id="CP042305">
    <property type="protein sequence ID" value="QDZ15265.1"/>
    <property type="molecule type" value="Genomic_DNA"/>
</dbReference>
<keyword evidence="3" id="KW-0804">Transcription</keyword>
<evidence type="ECO:0000256" key="3">
    <source>
        <dbReference type="ARBA" id="ARBA00023163"/>
    </source>
</evidence>
<evidence type="ECO:0000313" key="7">
    <source>
        <dbReference type="Proteomes" id="UP000320216"/>
    </source>
</evidence>
<dbReference type="InterPro" id="IPR009057">
    <property type="entry name" value="Homeodomain-like_sf"/>
</dbReference>
<feature type="domain" description="HTH tetR-type" evidence="5">
    <location>
        <begin position="18"/>
        <end position="76"/>
    </location>
</feature>
<keyword evidence="2 4" id="KW-0238">DNA-binding</keyword>
<keyword evidence="7" id="KW-1185">Reference proteome</keyword>
<gene>
    <name evidence="6" type="ORF">FPZ11_11285</name>
</gene>
<dbReference type="PANTHER" id="PTHR30055:SF234">
    <property type="entry name" value="HTH-TYPE TRANSCRIPTIONAL REGULATOR BETI"/>
    <property type="match status" value="1"/>
</dbReference>
<dbReference type="PROSITE" id="PS50977">
    <property type="entry name" value="HTH_TETR_2"/>
    <property type="match status" value="1"/>
</dbReference>
<sequence length="222" mass="24022">MTTVSDATHTRAPRRDAAENRSALLDAAVRLLNTDIDASLEAIAAEAGLSRRSVYGHFANRDELVREVLRLGAARVAASILPIEHEDARIEIALYGATLWRQVQHASVTAEFAVRGPYTDLVAKSLEPARAKLRATVHRGVRDGVLRRDIRPEPLARLIERAALDVLAEATHDGLSDRQGHELVMLTALSVAGLGWREAGDLVAATPELAYRTASADEGSRA</sequence>
<dbReference type="SUPFAM" id="SSF46689">
    <property type="entry name" value="Homeodomain-like"/>
    <property type="match status" value="1"/>
</dbReference>
<name>A0A5B8M671_9MICO</name>
<evidence type="ECO:0000259" key="5">
    <source>
        <dbReference type="PROSITE" id="PS50977"/>
    </source>
</evidence>
<evidence type="ECO:0000256" key="1">
    <source>
        <dbReference type="ARBA" id="ARBA00023015"/>
    </source>
</evidence>
<dbReference type="Proteomes" id="UP000320216">
    <property type="component" value="Chromosome"/>
</dbReference>
<dbReference type="PANTHER" id="PTHR30055">
    <property type="entry name" value="HTH-TYPE TRANSCRIPTIONAL REGULATOR RUTR"/>
    <property type="match status" value="1"/>
</dbReference>
<dbReference type="OrthoDB" id="3869819at2"/>
<organism evidence="6 7">
    <name type="scientific">Humibacter ginsenosidimutans</name>
    <dbReference type="NCBI Taxonomy" id="2599293"/>
    <lineage>
        <taxon>Bacteria</taxon>
        <taxon>Bacillati</taxon>
        <taxon>Actinomycetota</taxon>
        <taxon>Actinomycetes</taxon>
        <taxon>Micrococcales</taxon>
        <taxon>Microbacteriaceae</taxon>
        <taxon>Humibacter</taxon>
    </lineage>
</organism>
<reference evidence="6 7" key="1">
    <citation type="submission" date="2019-07" db="EMBL/GenBank/DDBJ databases">
        <title>Full genome sequence of Humibacter sp. WJ7-1.</title>
        <authorList>
            <person name="Im W.-T."/>
        </authorList>
    </citation>
    <scope>NUCLEOTIDE SEQUENCE [LARGE SCALE GENOMIC DNA]</scope>
    <source>
        <strain evidence="6 7">WJ7-1</strain>
    </source>
</reference>
<dbReference type="AlphaFoldDB" id="A0A5B8M671"/>
<dbReference type="InterPro" id="IPR050109">
    <property type="entry name" value="HTH-type_TetR-like_transc_reg"/>
</dbReference>
<evidence type="ECO:0000313" key="6">
    <source>
        <dbReference type="EMBL" id="QDZ15265.1"/>
    </source>
</evidence>
<dbReference type="InterPro" id="IPR001647">
    <property type="entry name" value="HTH_TetR"/>
</dbReference>
<protein>
    <submittedName>
        <fullName evidence="6">TetR/AcrR family transcriptional regulator</fullName>
    </submittedName>
</protein>
<dbReference type="RefSeq" id="WP_146320970.1">
    <property type="nucleotide sequence ID" value="NZ_CP042305.1"/>
</dbReference>
<dbReference type="GO" id="GO:0000976">
    <property type="term" value="F:transcription cis-regulatory region binding"/>
    <property type="evidence" value="ECO:0007669"/>
    <property type="project" value="TreeGrafter"/>
</dbReference>
<dbReference type="Gene3D" id="1.10.357.10">
    <property type="entry name" value="Tetracycline Repressor, domain 2"/>
    <property type="match status" value="1"/>
</dbReference>
<feature type="DNA-binding region" description="H-T-H motif" evidence="4">
    <location>
        <begin position="39"/>
        <end position="58"/>
    </location>
</feature>
<proteinExistence type="predicted"/>
<evidence type="ECO:0000256" key="4">
    <source>
        <dbReference type="PROSITE-ProRule" id="PRU00335"/>
    </source>
</evidence>
<keyword evidence="1" id="KW-0805">Transcription regulation</keyword>
<accession>A0A5B8M671</accession>
<dbReference type="KEGG" id="huw:FPZ11_11285"/>
<dbReference type="Pfam" id="PF00440">
    <property type="entry name" value="TetR_N"/>
    <property type="match status" value="1"/>
</dbReference>